<dbReference type="InterPro" id="IPR029063">
    <property type="entry name" value="SAM-dependent_MTases_sf"/>
</dbReference>
<dbReference type="Gene3D" id="3.40.50.150">
    <property type="entry name" value="Vaccinia Virus protein VP39"/>
    <property type="match status" value="1"/>
</dbReference>
<dbReference type="Pfam" id="PF10294">
    <property type="entry name" value="Methyltransf_16"/>
    <property type="match status" value="1"/>
</dbReference>
<dbReference type="SUPFAM" id="SSF53335">
    <property type="entry name" value="S-adenosyl-L-methionine-dependent methyltransferases"/>
    <property type="match status" value="1"/>
</dbReference>
<organism evidence="1 2">
    <name type="scientific">Cephalotus follicularis</name>
    <name type="common">Albany pitcher plant</name>
    <dbReference type="NCBI Taxonomy" id="3775"/>
    <lineage>
        <taxon>Eukaryota</taxon>
        <taxon>Viridiplantae</taxon>
        <taxon>Streptophyta</taxon>
        <taxon>Embryophyta</taxon>
        <taxon>Tracheophyta</taxon>
        <taxon>Spermatophyta</taxon>
        <taxon>Magnoliopsida</taxon>
        <taxon>eudicotyledons</taxon>
        <taxon>Gunneridae</taxon>
        <taxon>Pentapetalae</taxon>
        <taxon>rosids</taxon>
        <taxon>fabids</taxon>
        <taxon>Oxalidales</taxon>
        <taxon>Cephalotaceae</taxon>
        <taxon>Cephalotus</taxon>
    </lineage>
</organism>
<protein>
    <submittedName>
        <fullName evidence="1">Methyltransf_16 domain-containing protein</fullName>
    </submittedName>
</protein>
<accession>A0A1Q3BAL4</accession>
<dbReference type="InParanoid" id="A0A1Q3BAL4"/>
<feature type="non-terminal residue" evidence="1">
    <location>
        <position position="361"/>
    </location>
</feature>
<dbReference type="FunCoup" id="A0A1Q3BAL4">
    <property type="interactions" value="2559"/>
</dbReference>
<dbReference type="InterPro" id="IPR019410">
    <property type="entry name" value="Methyltransf_16"/>
</dbReference>
<evidence type="ECO:0000313" key="1">
    <source>
        <dbReference type="EMBL" id="GAV64874.1"/>
    </source>
</evidence>
<sequence>MEPTDSLISLARVCSGGAVTETVQRFIWDHCINKAVNHASRVKNFLKKLIVEVESKHGDVLDELYAYAYYMASFKDDDLVKGNARVCKYISFLFPDACFDLRTCPKSQKLGVPLECSLNKVEGDTGCSIWPSSLFLSEFILSFPDIFSGKSCFELGSGVGLARLCLAHAKASKVCTSDVEFEILKPEKNLLMWLLSLAISFTCPQNASINSLNFQVQCFHLPWESASESELLDFMPDIILGAYVIYDPLCLPHLVRVLAIFFNKVNSCSQIREENIHNSLAYNECVDGKVNGADRGNILRDFMDACGDKAVCNSAPNIKRMERPVAYIAFVIRNAGTFNYFLVQADQANLTITDATETLRP</sequence>
<reference evidence="2" key="1">
    <citation type="submission" date="2016-04" db="EMBL/GenBank/DDBJ databases">
        <title>Cephalotus genome sequencing.</title>
        <authorList>
            <person name="Fukushima K."/>
            <person name="Hasebe M."/>
            <person name="Fang X."/>
        </authorList>
    </citation>
    <scope>NUCLEOTIDE SEQUENCE [LARGE SCALE GENOMIC DNA]</scope>
    <source>
        <strain evidence="2">cv. St1</strain>
    </source>
</reference>
<gene>
    <name evidence="1" type="ORF">CFOL_v3_08389</name>
</gene>
<evidence type="ECO:0000313" key="2">
    <source>
        <dbReference type="Proteomes" id="UP000187406"/>
    </source>
</evidence>
<dbReference type="PANTHER" id="PTHR14614:SF130">
    <property type="entry name" value="PROTEIN-LYSINE N-METHYLTRANSFERASE EEF2KMT"/>
    <property type="match status" value="1"/>
</dbReference>
<dbReference type="AlphaFoldDB" id="A0A1Q3BAL4"/>
<comment type="caution">
    <text evidence="1">The sequence shown here is derived from an EMBL/GenBank/DDBJ whole genome shotgun (WGS) entry which is preliminary data.</text>
</comment>
<proteinExistence type="predicted"/>
<dbReference type="EMBL" id="BDDD01000372">
    <property type="protein sequence ID" value="GAV64874.1"/>
    <property type="molecule type" value="Genomic_DNA"/>
</dbReference>
<dbReference type="Proteomes" id="UP000187406">
    <property type="component" value="Unassembled WGS sequence"/>
</dbReference>
<dbReference type="PANTHER" id="PTHR14614">
    <property type="entry name" value="HEPATOCELLULAR CARCINOMA-ASSOCIATED ANTIGEN"/>
    <property type="match status" value="1"/>
</dbReference>
<dbReference type="OrthoDB" id="194386at2759"/>
<keyword evidence="2" id="KW-1185">Reference proteome</keyword>
<dbReference type="STRING" id="3775.A0A1Q3BAL4"/>
<name>A0A1Q3BAL4_CEPFO</name>